<feature type="domain" description="Tubulin/FtsZ GTPase" evidence="1">
    <location>
        <begin position="1"/>
        <end position="194"/>
    </location>
</feature>
<dbReference type="Pfam" id="PF00091">
    <property type="entry name" value="Tubulin"/>
    <property type="match status" value="1"/>
</dbReference>
<dbReference type="Proteomes" id="UP000460318">
    <property type="component" value="Unassembled WGS sequence"/>
</dbReference>
<evidence type="ECO:0000313" key="2">
    <source>
        <dbReference type="EMBL" id="MWV44856.1"/>
    </source>
</evidence>
<dbReference type="Gene3D" id="3.40.50.1440">
    <property type="entry name" value="Tubulin/FtsZ, GTPase domain"/>
    <property type="match status" value="1"/>
</dbReference>
<protein>
    <recommendedName>
        <fullName evidence="1">Tubulin/FtsZ GTPase domain-containing protein</fullName>
    </recommendedName>
</protein>
<dbReference type="AlphaFoldDB" id="A0A7X3LGK7"/>
<sequence length="360" mass="39584">MFAVIGLGQAGSNIAEEAQKQGYLSGAINYSQKDLDSVNVSHKLRLLGSEGVGKKRDEAIQLFQAQWEDALSFIKDNFANAQVIAFTFSLSGGSGSGISPILLEVALNTMPDSTFIALPIIPEVAESVSAQINTLKAFEELSQLSIATFPIDNQQTRNVHPSIGKNMLLEITNKSAISLLDTISSYTDKHSKNGNFDKEDLLTILNNPGIGLISEVCIAALNQSLTLTPESVAEKVRHSWSNSVFTPIESNHISKAAIIFDGQESLMEYIRHDLIFTPMPLELFDGNYHEHTGKIVSIITGLPWSLKRLYDIEKSINTRQEQLVTSGLDSSFQSKVSSLNQQQKNTDRKSVLDILSKYKH</sequence>
<dbReference type="RefSeq" id="WP_160498467.1">
    <property type="nucleotide sequence ID" value="NZ_WUBI01000002.1"/>
</dbReference>
<keyword evidence="3" id="KW-1185">Reference proteome</keyword>
<dbReference type="InterPro" id="IPR003008">
    <property type="entry name" value="Tubulin_FtsZ_GTPase"/>
</dbReference>
<dbReference type="InterPro" id="IPR036525">
    <property type="entry name" value="Tubulin/FtsZ_GTPase_sf"/>
</dbReference>
<dbReference type="SUPFAM" id="SSF52490">
    <property type="entry name" value="Tubulin nucleotide-binding domain-like"/>
    <property type="match status" value="1"/>
</dbReference>
<dbReference type="GO" id="GO:0005525">
    <property type="term" value="F:GTP binding"/>
    <property type="evidence" value="ECO:0007669"/>
    <property type="project" value="InterPro"/>
</dbReference>
<reference evidence="2 3" key="1">
    <citation type="submission" date="2019-12" db="EMBL/GenBank/DDBJ databases">
        <title>Paenibacillus sp. nov., an endophytic bacterium isolated from the stem of Dendrobium.</title>
        <authorList>
            <person name="Zhao R."/>
        </authorList>
    </citation>
    <scope>NUCLEOTIDE SEQUENCE [LARGE SCALE GENOMIC DNA]</scope>
    <source>
        <strain evidence="2 3">HJL G12</strain>
    </source>
</reference>
<gene>
    <name evidence="2" type="ORF">GRF59_14640</name>
</gene>
<dbReference type="EMBL" id="WUBI01000002">
    <property type="protein sequence ID" value="MWV44856.1"/>
    <property type="molecule type" value="Genomic_DNA"/>
</dbReference>
<evidence type="ECO:0000313" key="3">
    <source>
        <dbReference type="Proteomes" id="UP000460318"/>
    </source>
</evidence>
<dbReference type="SMART" id="SM00864">
    <property type="entry name" value="Tubulin"/>
    <property type="match status" value="1"/>
</dbReference>
<name>A0A7X3LGK7_9BACL</name>
<proteinExistence type="predicted"/>
<accession>A0A7X3LGK7</accession>
<comment type="caution">
    <text evidence="2">The sequence shown here is derived from an EMBL/GenBank/DDBJ whole genome shotgun (WGS) entry which is preliminary data.</text>
</comment>
<organism evidence="2 3">
    <name type="scientific">Paenibacillus dendrobii</name>
    <dbReference type="NCBI Taxonomy" id="2691084"/>
    <lineage>
        <taxon>Bacteria</taxon>
        <taxon>Bacillati</taxon>
        <taxon>Bacillota</taxon>
        <taxon>Bacilli</taxon>
        <taxon>Bacillales</taxon>
        <taxon>Paenibacillaceae</taxon>
        <taxon>Paenibacillus</taxon>
    </lineage>
</organism>
<evidence type="ECO:0000259" key="1">
    <source>
        <dbReference type="SMART" id="SM00864"/>
    </source>
</evidence>